<evidence type="ECO:0000259" key="7">
    <source>
        <dbReference type="PROSITE" id="PS50016"/>
    </source>
</evidence>
<dbReference type="Proteomes" id="UP000009084">
    <property type="component" value="Unassembled WGS sequence"/>
</dbReference>
<accession>C5P5R8</accession>
<dbReference type="VEuPathDB" id="FungiDB:CPC735_033940"/>
<dbReference type="PROSITE" id="PS50016">
    <property type="entry name" value="ZF_PHD_2"/>
    <property type="match status" value="1"/>
</dbReference>
<feature type="region of interest" description="Disordered" evidence="6">
    <location>
        <begin position="506"/>
        <end position="871"/>
    </location>
</feature>
<evidence type="ECO:0000313" key="9">
    <source>
        <dbReference type="Proteomes" id="UP000009084"/>
    </source>
</evidence>
<dbReference type="PROSITE" id="PS01359">
    <property type="entry name" value="ZF_PHD_1"/>
    <property type="match status" value="1"/>
</dbReference>
<reference evidence="8 9" key="1">
    <citation type="journal article" date="2009" name="Genome Res.">
        <title>Comparative genomic analyses of the human fungal pathogens Coccidioides and their relatives.</title>
        <authorList>
            <person name="Sharpton T.J."/>
            <person name="Stajich J.E."/>
            <person name="Rounsley S.D."/>
            <person name="Gardner M.J."/>
            <person name="Wortman J.R."/>
            <person name="Jordar V.S."/>
            <person name="Maiti R."/>
            <person name="Kodira C.D."/>
            <person name="Neafsey D.E."/>
            <person name="Zeng Q."/>
            <person name="Hung C.-Y."/>
            <person name="McMahan C."/>
            <person name="Muszewska A."/>
            <person name="Grynberg M."/>
            <person name="Mandel M.A."/>
            <person name="Kellner E.M."/>
            <person name="Barker B.M."/>
            <person name="Galgiani J.N."/>
            <person name="Orbach M.J."/>
            <person name="Kirkland T.N."/>
            <person name="Cole G.T."/>
            <person name="Henn M.R."/>
            <person name="Birren B.W."/>
            <person name="Taylor J.W."/>
        </authorList>
    </citation>
    <scope>NUCLEOTIDE SEQUENCE [LARGE SCALE GENOMIC DNA]</scope>
    <source>
        <strain evidence="9">C735</strain>
    </source>
</reference>
<feature type="compositionally biased region" description="Polar residues" evidence="6">
    <location>
        <begin position="723"/>
        <end position="737"/>
    </location>
</feature>
<evidence type="ECO:0000256" key="2">
    <source>
        <dbReference type="ARBA" id="ARBA00022771"/>
    </source>
</evidence>
<feature type="compositionally biased region" description="Polar residues" evidence="6">
    <location>
        <begin position="595"/>
        <end position="606"/>
    </location>
</feature>
<feature type="compositionally biased region" description="Polar residues" evidence="6">
    <location>
        <begin position="567"/>
        <end position="577"/>
    </location>
</feature>
<sequence>MVSRKRAREETEEHSVSAVDSGVSHEHGGLLHRLRNMWEFANLVEYIFLFGKSMKIDDDFDIEDLETECLKPGHSEKLLEIGLSLLKFVSSHRGLNRENFEEYTRRQYNAKAPGRNPFGDEEQPKKFHEFDMFEKIRILQQLATWTLWNPEKFRERMPEQKETEQTQWRIEELGYDRDERLYYLLDDNRLYRRTEPPIPPPRPAKPKANSKKGRAAARAAKRRKLAEDEVKSEEDGQANGDATEDPSKGYKWECIAITLAEYNAFIEKLRKSKDPNEQILRDRIVNDVIPVIEKAEEAQQKKIQRREKELINLQKLATAKRSSRIANKQEKERQELLAAEEAKKHEAERIAEKKQQELREQIEKERIYRLMTREQRLKDREEKRRLHEEHLAKMEEQAKKLENGEARLSERQLKAMMEKGKQDLEALQGEESWFFDCSVCGVHGENLDDGTHSVACEKCNVWQHSQCLRIPKEEAEKDDFHFICADCQQRIEDAKRPKLPPLKFRILASASPPSAEATKANDEKRNRQPDESPVKKPKKPRPTPSAQAPASQPPGAPEMHPGVNGLAISQPQGTYFSPAQMIPNGIPGAHPSPRPVQNGTIYQPIQPQRLPPITAQPSHPGFPAHQVSAGQQPEPQLKFIQHYATPSQPHSTTTSFNSQRPSSSYSAHSNYRSPIQNRPSMSPTQGNRDVGPLAGFPPSATPDGAIPSTPFNHNQAHHVASSPYVNQTPSASFSATPRASFAHTPPPNYSQPVAMSGLSPTKQSPPRAPLAFSPNIGHTAILPPVQKLHPSPKLMGRSSPDAPIPAPVKSMTPEQEDRRRREMEFSAQNLACSSGPSDSPLPRPPILHPTQPLPHQAGAAIDRSFSGGSSK</sequence>
<dbReference type="AlphaFoldDB" id="C5P5R8"/>
<feature type="domain" description="PHD-type" evidence="7">
    <location>
        <begin position="434"/>
        <end position="490"/>
    </location>
</feature>
<feature type="compositionally biased region" description="Polar residues" evidence="6">
    <location>
        <begin position="644"/>
        <end position="659"/>
    </location>
</feature>
<dbReference type="InterPro" id="IPR001965">
    <property type="entry name" value="Znf_PHD"/>
</dbReference>
<feature type="region of interest" description="Disordered" evidence="6">
    <location>
        <begin position="192"/>
        <end position="247"/>
    </location>
</feature>
<dbReference type="Pfam" id="PF00628">
    <property type="entry name" value="PHD"/>
    <property type="match status" value="1"/>
</dbReference>
<dbReference type="GO" id="GO:0006355">
    <property type="term" value="P:regulation of DNA-templated transcription"/>
    <property type="evidence" value="ECO:0007669"/>
    <property type="project" value="InterPro"/>
</dbReference>
<feature type="compositionally biased region" description="Basic and acidic residues" evidence="6">
    <location>
        <begin position="519"/>
        <end position="534"/>
    </location>
</feature>
<dbReference type="SMART" id="SM00249">
    <property type="entry name" value="PHD"/>
    <property type="match status" value="1"/>
</dbReference>
<comment type="caution">
    <text evidence="8">The sequence shown here is derived from an EMBL/GenBank/DDBJ whole genome shotgun (WGS) entry which is preliminary data.</text>
</comment>
<dbReference type="InterPro" id="IPR011011">
    <property type="entry name" value="Znf_FYVE_PHD"/>
</dbReference>
<proteinExistence type="predicted"/>
<evidence type="ECO:0000256" key="1">
    <source>
        <dbReference type="ARBA" id="ARBA00022723"/>
    </source>
</evidence>
<feature type="coiled-coil region" evidence="5">
    <location>
        <begin position="296"/>
        <end position="430"/>
    </location>
</feature>
<feature type="compositionally biased region" description="Basic residues" evidence="6">
    <location>
        <begin position="204"/>
        <end position="224"/>
    </location>
</feature>
<organism evidence="8 9">
    <name type="scientific">Coccidioides posadasii (strain C735)</name>
    <name type="common">Valley fever fungus</name>
    <dbReference type="NCBI Taxonomy" id="222929"/>
    <lineage>
        <taxon>Eukaryota</taxon>
        <taxon>Fungi</taxon>
        <taxon>Dikarya</taxon>
        <taxon>Ascomycota</taxon>
        <taxon>Pezizomycotina</taxon>
        <taxon>Eurotiomycetes</taxon>
        <taxon>Eurotiomycetidae</taxon>
        <taxon>Onygenales</taxon>
        <taxon>Onygenaceae</taxon>
        <taxon>Coccidioides</taxon>
    </lineage>
</organism>
<dbReference type="GO" id="GO:0008270">
    <property type="term" value="F:zinc ion binding"/>
    <property type="evidence" value="ECO:0007669"/>
    <property type="project" value="UniProtKB-KW"/>
</dbReference>
<evidence type="ECO:0000256" key="5">
    <source>
        <dbReference type="SAM" id="Coils"/>
    </source>
</evidence>
<dbReference type="KEGG" id="cpw:9695698"/>
<dbReference type="InterPro" id="IPR019787">
    <property type="entry name" value="Znf_PHD-finger"/>
</dbReference>
<protein>
    <submittedName>
        <fullName evidence="8">PHD-finger motif containing protein</fullName>
    </submittedName>
</protein>
<keyword evidence="2 4" id="KW-0863">Zinc-finger</keyword>
<feature type="compositionally biased region" description="Low complexity" evidence="6">
    <location>
        <begin position="660"/>
        <end position="674"/>
    </location>
</feature>
<keyword evidence="3" id="KW-0862">Zinc</keyword>
<dbReference type="GO" id="GO:0031213">
    <property type="term" value="C:RSF complex"/>
    <property type="evidence" value="ECO:0007669"/>
    <property type="project" value="InterPro"/>
</dbReference>
<dbReference type="PANTHER" id="PTHR14296">
    <property type="entry name" value="REMODELING AND SPACING FACTOR 1"/>
    <property type="match status" value="1"/>
</dbReference>
<keyword evidence="1" id="KW-0479">Metal-binding</keyword>
<dbReference type="InterPro" id="IPR013083">
    <property type="entry name" value="Znf_RING/FYVE/PHD"/>
</dbReference>
<dbReference type="InterPro" id="IPR028938">
    <property type="entry name" value="Rsf1-like"/>
</dbReference>
<feature type="region of interest" description="Disordered" evidence="6">
    <location>
        <begin position="1"/>
        <end position="21"/>
    </location>
</feature>
<dbReference type="EMBL" id="ACFW01000025">
    <property type="protein sequence ID" value="EER28058.1"/>
    <property type="molecule type" value="Genomic_DNA"/>
</dbReference>
<feature type="compositionally biased region" description="Polar residues" evidence="6">
    <location>
        <begin position="750"/>
        <end position="764"/>
    </location>
</feature>
<evidence type="ECO:0000256" key="4">
    <source>
        <dbReference type="PROSITE-ProRule" id="PRU00146"/>
    </source>
</evidence>
<dbReference type="Gene3D" id="3.30.40.10">
    <property type="entry name" value="Zinc/RING finger domain, C3HC4 (zinc finger)"/>
    <property type="match status" value="1"/>
</dbReference>
<keyword evidence="5" id="KW-0175">Coiled coil</keyword>
<feature type="compositionally biased region" description="Polar residues" evidence="6">
    <location>
        <begin position="675"/>
        <end position="687"/>
    </location>
</feature>
<feature type="compositionally biased region" description="Basic and acidic residues" evidence="6">
    <location>
        <begin position="815"/>
        <end position="824"/>
    </location>
</feature>
<dbReference type="OrthoDB" id="303107at2759"/>
<evidence type="ECO:0000313" key="8">
    <source>
        <dbReference type="EMBL" id="EER28058.1"/>
    </source>
</evidence>
<evidence type="ECO:0000256" key="6">
    <source>
        <dbReference type="SAM" id="MobiDB-lite"/>
    </source>
</evidence>
<dbReference type="SUPFAM" id="SSF57903">
    <property type="entry name" value="FYVE/PHD zinc finger"/>
    <property type="match status" value="1"/>
</dbReference>
<dbReference type="PANTHER" id="PTHR14296:SF3">
    <property type="entry name" value="DIKAR, ISOFORM F"/>
    <property type="match status" value="1"/>
</dbReference>
<gene>
    <name evidence="8" type="ORF">CPC735_033940</name>
</gene>
<evidence type="ECO:0000256" key="3">
    <source>
        <dbReference type="ARBA" id="ARBA00022833"/>
    </source>
</evidence>
<feature type="compositionally biased region" description="Polar residues" evidence="6">
    <location>
        <begin position="826"/>
        <end position="837"/>
    </location>
</feature>
<dbReference type="InterPro" id="IPR019786">
    <property type="entry name" value="Zinc_finger_PHD-type_CS"/>
</dbReference>
<dbReference type="HOGENOM" id="CLU_015602_0_0_1"/>
<name>C5P5R8_COCP7</name>